<evidence type="ECO:0000313" key="3">
    <source>
        <dbReference type="WBParaSite" id="nRc.2.0.1.t27683-RA"/>
    </source>
</evidence>
<feature type="domain" description="ISXO2-like transposase" evidence="1">
    <location>
        <begin position="2"/>
        <end position="116"/>
    </location>
</feature>
<dbReference type="Proteomes" id="UP000887565">
    <property type="component" value="Unplaced"/>
</dbReference>
<dbReference type="SMART" id="SM01126">
    <property type="entry name" value="DDE_Tnp_IS1595"/>
    <property type="match status" value="1"/>
</dbReference>
<sequence>MVVEIDESKFGKRKYHRGHHVDGVWVFGRYERGTGRVFMVPVEDRSTSTLLPIIQEWIKPGTTIHSDLWKAYNCLEDEGFHHLSVNHSLNFKDPETGVHTNAIESSWRAAKSSMPSGG</sequence>
<dbReference type="Pfam" id="PF12762">
    <property type="entry name" value="DDE_Tnp_IS1595"/>
    <property type="match status" value="1"/>
</dbReference>
<evidence type="ECO:0000313" key="2">
    <source>
        <dbReference type="Proteomes" id="UP000887565"/>
    </source>
</evidence>
<evidence type="ECO:0000259" key="1">
    <source>
        <dbReference type="SMART" id="SM01126"/>
    </source>
</evidence>
<protein>
    <submittedName>
        <fullName evidence="3">ISXO2-like transposase domain-containing protein</fullName>
    </submittedName>
</protein>
<dbReference type="NCBIfam" id="NF033547">
    <property type="entry name" value="transpos_IS1595"/>
    <property type="match status" value="1"/>
</dbReference>
<proteinExistence type="predicted"/>
<dbReference type="PANTHER" id="PTHR47163:SF2">
    <property type="entry name" value="SI:DKEY-17M8.2"/>
    <property type="match status" value="1"/>
</dbReference>
<reference evidence="3" key="1">
    <citation type="submission" date="2022-11" db="UniProtKB">
        <authorList>
            <consortium name="WormBaseParasite"/>
        </authorList>
    </citation>
    <scope>IDENTIFICATION</scope>
</reference>
<dbReference type="OMA" id="ARREYNC"/>
<dbReference type="WBParaSite" id="nRc.2.0.1.t27683-RA">
    <property type="protein sequence ID" value="nRc.2.0.1.t27683-RA"/>
    <property type="gene ID" value="nRc.2.0.1.g27683"/>
</dbReference>
<organism evidence="2 3">
    <name type="scientific">Romanomermis culicivorax</name>
    <name type="common">Nematode worm</name>
    <dbReference type="NCBI Taxonomy" id="13658"/>
    <lineage>
        <taxon>Eukaryota</taxon>
        <taxon>Metazoa</taxon>
        <taxon>Ecdysozoa</taxon>
        <taxon>Nematoda</taxon>
        <taxon>Enoplea</taxon>
        <taxon>Dorylaimia</taxon>
        <taxon>Mermithida</taxon>
        <taxon>Mermithoidea</taxon>
        <taxon>Mermithidae</taxon>
        <taxon>Romanomermis</taxon>
    </lineage>
</organism>
<dbReference type="AlphaFoldDB" id="A0A915JNK7"/>
<dbReference type="InterPro" id="IPR024445">
    <property type="entry name" value="Tnp_ISXO2-like"/>
</dbReference>
<name>A0A915JNK7_ROMCU</name>
<dbReference type="InterPro" id="IPR053164">
    <property type="entry name" value="IS1016-like_transposase"/>
</dbReference>
<dbReference type="PANTHER" id="PTHR47163">
    <property type="entry name" value="DDE_TNP_IS1595 DOMAIN-CONTAINING PROTEIN"/>
    <property type="match status" value="1"/>
</dbReference>
<accession>A0A915JNK7</accession>
<keyword evidence="2" id="KW-1185">Reference proteome</keyword>